<feature type="compositionally biased region" description="Acidic residues" evidence="1">
    <location>
        <begin position="530"/>
        <end position="550"/>
    </location>
</feature>
<feature type="region of interest" description="Disordered" evidence="1">
    <location>
        <begin position="497"/>
        <end position="552"/>
    </location>
</feature>
<dbReference type="Gene3D" id="3.40.50.300">
    <property type="entry name" value="P-loop containing nucleotide triphosphate hydrolases"/>
    <property type="match status" value="1"/>
</dbReference>
<dbReference type="InterPro" id="IPR003959">
    <property type="entry name" value="ATPase_AAA_core"/>
</dbReference>
<feature type="compositionally biased region" description="Basic and acidic residues" evidence="1">
    <location>
        <begin position="500"/>
        <end position="509"/>
    </location>
</feature>
<feature type="domain" description="OLD protein-like TOPRIM" evidence="3">
    <location>
        <begin position="420"/>
        <end position="498"/>
    </location>
</feature>
<name>A0ABU7QCZ3_9ACTN</name>
<evidence type="ECO:0000313" key="4">
    <source>
        <dbReference type="EMBL" id="MEE4599277.1"/>
    </source>
</evidence>
<evidence type="ECO:0000259" key="2">
    <source>
        <dbReference type="Pfam" id="PF13304"/>
    </source>
</evidence>
<comment type="caution">
    <text evidence="4">The sequence shown here is derived from an EMBL/GenBank/DDBJ whole genome shotgun (WGS) entry which is preliminary data.</text>
</comment>
<dbReference type="Pfam" id="PF20469">
    <property type="entry name" value="OLD-like_TOPRIM"/>
    <property type="match status" value="1"/>
</dbReference>
<evidence type="ECO:0000313" key="5">
    <source>
        <dbReference type="Proteomes" id="UP001354709"/>
    </source>
</evidence>
<dbReference type="Pfam" id="PF13304">
    <property type="entry name" value="AAA_21"/>
    <property type="match status" value="1"/>
</dbReference>
<gene>
    <name evidence="4" type="ORF">V2J94_47075</name>
</gene>
<dbReference type="InterPro" id="IPR027417">
    <property type="entry name" value="P-loop_NTPase"/>
</dbReference>
<organism evidence="4 5">
    <name type="scientific">Streptomyces asiaticus subsp. ignotus</name>
    <dbReference type="NCBI Taxonomy" id="3098222"/>
    <lineage>
        <taxon>Bacteria</taxon>
        <taxon>Bacillati</taxon>
        <taxon>Actinomycetota</taxon>
        <taxon>Actinomycetes</taxon>
        <taxon>Kitasatosporales</taxon>
        <taxon>Streptomycetaceae</taxon>
        <taxon>Streptomyces</taxon>
        <taxon>Streptomyces violaceusniger group</taxon>
    </lineage>
</organism>
<dbReference type="InterPro" id="IPR034139">
    <property type="entry name" value="TOPRIM_OLD"/>
</dbReference>
<reference evidence="4 5" key="1">
    <citation type="submission" date="2023-11" db="EMBL/GenBank/DDBJ databases">
        <title>30 novel species of actinomycetes from the DSMZ collection.</title>
        <authorList>
            <person name="Nouioui I."/>
        </authorList>
    </citation>
    <scope>NUCLEOTIDE SEQUENCE [LARGE SCALE GENOMIC DNA]</scope>
    <source>
        <strain evidence="4 5">DSM 41524</strain>
    </source>
</reference>
<sequence length="676" mass="74810">MVQVTDFMGSWISGGALVSQDKPRAGMYLRQLGIKNFRSCYDIEVDFQPGITLLVGENNSGKSNVIEALRLATTPLNRRATRWFDEVDLSHGREGQEAQFRATYDGLSTAQRAHYITALDVESNQAAYTTTYKRDEVRQQMRPTVTAGPVDGPDAEPDKRDQIAHVYLAPLRDAQRELDSSDGNRLLRIIRYLTEEDEQEEFRAQANDSFTELKKHPVLTATTKEIQGHLGELTDSVRGQTVEVTFAEYELHRLARSLRVKMAEAGIPPADLAESGLGYANLLFIATVILELRNAQHMELTLFLVEEPEAHLHPQLQAVLLDYLQEQAEASLKDDTQGPAGRIQVIASTHSPNLASSVGIENVVALRTRVDQETVRDAKGEEKVVLRRKTQALPLAKLALTDDERRKINQYLDATRAGLLFARRVILVEGIAEAVLLPVIARHCVFGGEDQAKQRRDFQGVTIINVGSVDFAPYITLLLSEVNGCRLLDKLTVITDGDPDIPKEKKAEDGETEDGQGEAQEPTVVPAEGDSGDQDAEPEEDEPEDDDDDTAVNNRKDRLTAHAESIGAADHLIVAEAPHTLEADLLGPEANEPLLKAAFLKQKPRSKKKWQEILDNERGPAWGFYLKLRKHKKFIGKGEFAHDVALTIANGGTFEAPQYLTDAVRGVLTDASGEAR</sequence>
<dbReference type="Proteomes" id="UP001354709">
    <property type="component" value="Unassembled WGS sequence"/>
</dbReference>
<accession>A0ABU7QCZ3</accession>
<evidence type="ECO:0000256" key="1">
    <source>
        <dbReference type="SAM" id="MobiDB-lite"/>
    </source>
</evidence>
<dbReference type="PANTHER" id="PTHR43581:SF4">
    <property type="entry name" value="ATP_GTP PHOSPHATASE"/>
    <property type="match status" value="1"/>
</dbReference>
<feature type="domain" description="ATPase AAA-type core" evidence="2">
    <location>
        <begin position="51"/>
        <end position="355"/>
    </location>
</feature>
<dbReference type="SUPFAM" id="SSF52540">
    <property type="entry name" value="P-loop containing nucleoside triphosphate hydrolases"/>
    <property type="match status" value="1"/>
</dbReference>
<proteinExistence type="predicted"/>
<protein>
    <submittedName>
        <fullName evidence="4">AAA family ATPase</fullName>
    </submittedName>
</protein>
<evidence type="ECO:0000259" key="3">
    <source>
        <dbReference type="Pfam" id="PF20469"/>
    </source>
</evidence>
<keyword evidence="5" id="KW-1185">Reference proteome</keyword>
<dbReference type="EMBL" id="JAZBJO010000070">
    <property type="protein sequence ID" value="MEE4599277.1"/>
    <property type="molecule type" value="Genomic_DNA"/>
</dbReference>
<dbReference type="PANTHER" id="PTHR43581">
    <property type="entry name" value="ATP/GTP PHOSPHATASE"/>
    <property type="match status" value="1"/>
</dbReference>
<dbReference type="CDD" id="cd01026">
    <property type="entry name" value="TOPRIM_OLD"/>
    <property type="match status" value="1"/>
</dbReference>
<dbReference type="InterPro" id="IPR051396">
    <property type="entry name" value="Bact_Antivir_Def_Nuclease"/>
</dbReference>